<dbReference type="AlphaFoldDB" id="A0A4V2YPD8"/>
<feature type="chain" id="PRO_5020211790" evidence="1">
    <location>
        <begin position="27"/>
        <end position="348"/>
    </location>
</feature>
<dbReference type="EMBL" id="SMKX01000072">
    <property type="protein sequence ID" value="TDD57517.1"/>
    <property type="molecule type" value="Genomic_DNA"/>
</dbReference>
<keyword evidence="3" id="KW-1185">Reference proteome</keyword>
<comment type="caution">
    <text evidence="2">The sequence shown here is derived from an EMBL/GenBank/DDBJ whole genome shotgun (WGS) entry which is preliminary data.</text>
</comment>
<accession>A0A4V2YPD8</accession>
<keyword evidence="1" id="KW-0732">Signal</keyword>
<protein>
    <submittedName>
        <fullName evidence="2">Uncharacterized protein</fullName>
    </submittedName>
</protein>
<name>A0A4V2YPD8_9ACTN</name>
<dbReference type="OrthoDB" id="3806702at2"/>
<dbReference type="Proteomes" id="UP000295124">
    <property type="component" value="Unassembled WGS sequence"/>
</dbReference>
<dbReference type="RefSeq" id="WP_132170808.1">
    <property type="nucleotide sequence ID" value="NZ_SMKX01000072.1"/>
</dbReference>
<reference evidence="2 3" key="1">
    <citation type="submission" date="2019-03" db="EMBL/GenBank/DDBJ databases">
        <title>Draft genome sequences of novel Actinobacteria.</title>
        <authorList>
            <person name="Sahin N."/>
            <person name="Ay H."/>
            <person name="Saygin H."/>
        </authorList>
    </citation>
    <scope>NUCLEOTIDE SEQUENCE [LARGE SCALE GENOMIC DNA]</scope>
    <source>
        <strain evidence="2 3">JCM 13523</strain>
    </source>
</reference>
<proteinExistence type="predicted"/>
<evidence type="ECO:0000313" key="3">
    <source>
        <dbReference type="Proteomes" id="UP000295124"/>
    </source>
</evidence>
<gene>
    <name evidence="2" type="ORF">E1263_23285</name>
</gene>
<evidence type="ECO:0000313" key="2">
    <source>
        <dbReference type="EMBL" id="TDD57517.1"/>
    </source>
</evidence>
<sequence length="348" mass="36452">MFKRLAAAVFAAPLIFTVLSVTPAHADPLLTISEITLSKALVTVSGLATEQVAVTVKGGYNSDDPADAKTTLHVFLNSQDGGMVDFMVSTELKRTAGTVKDGTWTGPLNVTSSQNSTYKAVAVAIGGYGRPFTGTPPESTQFDGPTLKVIGTHAPKLTALQVPKVVAVGKPYVIKWTVTDADTGKFYETQIRALTGIGKACSDGSAPFQPGLTSPTGTIARAYQAADAKLPHCFLLPNDPYDRAFLGYQVQRLGGVGAVPAKTSAKVGTNVPVTGSVGGPPGRCRIDLQRLYGATAWRSVNTARVRDSGRFTLTATPASQGKIPYRVLMPACNNFVASSSKPFTITGV</sequence>
<organism evidence="2 3">
    <name type="scientific">Kribbella antibiotica</name>
    <dbReference type="NCBI Taxonomy" id="190195"/>
    <lineage>
        <taxon>Bacteria</taxon>
        <taxon>Bacillati</taxon>
        <taxon>Actinomycetota</taxon>
        <taxon>Actinomycetes</taxon>
        <taxon>Propionibacteriales</taxon>
        <taxon>Kribbellaceae</taxon>
        <taxon>Kribbella</taxon>
    </lineage>
</organism>
<evidence type="ECO:0000256" key="1">
    <source>
        <dbReference type="SAM" id="SignalP"/>
    </source>
</evidence>
<feature type="signal peptide" evidence="1">
    <location>
        <begin position="1"/>
        <end position="26"/>
    </location>
</feature>